<accession>A0A8H6YXH8</accession>
<feature type="region of interest" description="Disordered" evidence="1">
    <location>
        <begin position="220"/>
        <end position="289"/>
    </location>
</feature>
<name>A0A8H6YXH8_9AGAR</name>
<evidence type="ECO:0008006" key="4">
    <source>
        <dbReference type="Google" id="ProtNLM"/>
    </source>
</evidence>
<evidence type="ECO:0000313" key="2">
    <source>
        <dbReference type="EMBL" id="KAF7368895.1"/>
    </source>
</evidence>
<dbReference type="AlphaFoldDB" id="A0A8H6YXH8"/>
<evidence type="ECO:0000313" key="3">
    <source>
        <dbReference type="Proteomes" id="UP000620124"/>
    </source>
</evidence>
<proteinExistence type="predicted"/>
<feature type="compositionally biased region" description="Acidic residues" evidence="1">
    <location>
        <begin position="222"/>
        <end position="251"/>
    </location>
</feature>
<sequence length="289" mass="32889">MAPATIDLKKSNNLAAFKNALEKAPKVVLERSILEGAQSDSRVAKIFWDALVATDSSSKEKIARFETCRHCKHPFDSTTNDHDSCAWHYGNLVIDEAFWVEQYGPTDTKENRKEYPQSFFWDCCGLQLNADGCLETKHAPFTILKKKGRVLEERASERTTARNYRDIYDHDMPAPPPTKKRKLKANAATKCRACGEHYDESKNTKRVCHWHEFDAVRLVTDVQEDSGSDEDSDGDEDGYQESIDEGWDDDSDGRKRQWTCCGSTEKGGGCIVTQHLPPRLRFPKEEAEY</sequence>
<dbReference type="OrthoDB" id="5422613at2759"/>
<protein>
    <recommendedName>
        <fullName evidence="4">C2H2-type domain-containing protein</fullName>
    </recommendedName>
</protein>
<dbReference type="PANTHER" id="PTHR38167">
    <property type="entry name" value="C2H2-TYPE DOMAIN-CONTAINING PROTEIN"/>
    <property type="match status" value="1"/>
</dbReference>
<dbReference type="EMBL" id="JACAZI010000002">
    <property type="protein sequence ID" value="KAF7368895.1"/>
    <property type="molecule type" value="Genomic_DNA"/>
</dbReference>
<keyword evidence="3" id="KW-1185">Reference proteome</keyword>
<organism evidence="2 3">
    <name type="scientific">Mycena venus</name>
    <dbReference type="NCBI Taxonomy" id="2733690"/>
    <lineage>
        <taxon>Eukaryota</taxon>
        <taxon>Fungi</taxon>
        <taxon>Dikarya</taxon>
        <taxon>Basidiomycota</taxon>
        <taxon>Agaricomycotina</taxon>
        <taxon>Agaricomycetes</taxon>
        <taxon>Agaricomycetidae</taxon>
        <taxon>Agaricales</taxon>
        <taxon>Marasmiineae</taxon>
        <taxon>Mycenaceae</taxon>
        <taxon>Mycena</taxon>
    </lineage>
</organism>
<evidence type="ECO:0000256" key="1">
    <source>
        <dbReference type="SAM" id="MobiDB-lite"/>
    </source>
</evidence>
<comment type="caution">
    <text evidence="2">The sequence shown here is derived from an EMBL/GenBank/DDBJ whole genome shotgun (WGS) entry which is preliminary data.</text>
</comment>
<dbReference type="PANTHER" id="PTHR38167:SF1">
    <property type="entry name" value="C2H2-TYPE DOMAIN-CONTAINING PROTEIN"/>
    <property type="match status" value="1"/>
</dbReference>
<dbReference type="Proteomes" id="UP000620124">
    <property type="component" value="Unassembled WGS sequence"/>
</dbReference>
<gene>
    <name evidence="2" type="ORF">MVEN_00215400</name>
</gene>
<reference evidence="2" key="1">
    <citation type="submission" date="2020-05" db="EMBL/GenBank/DDBJ databases">
        <title>Mycena genomes resolve the evolution of fungal bioluminescence.</title>
        <authorList>
            <person name="Tsai I.J."/>
        </authorList>
    </citation>
    <scope>NUCLEOTIDE SEQUENCE</scope>
    <source>
        <strain evidence="2">CCC161011</strain>
    </source>
</reference>